<keyword evidence="3" id="KW-1185">Reference proteome</keyword>
<evidence type="ECO:0000313" key="2">
    <source>
        <dbReference type="EMBL" id="RCG31920.1"/>
    </source>
</evidence>
<dbReference type="RefSeq" id="WP_114027535.1">
    <property type="nucleotide sequence ID" value="NZ_QOIL01000003.1"/>
</dbReference>
<evidence type="ECO:0000256" key="1">
    <source>
        <dbReference type="SAM" id="MobiDB-lite"/>
    </source>
</evidence>
<name>A0A367FQF7_9ACTN</name>
<evidence type="ECO:0000313" key="3">
    <source>
        <dbReference type="Proteomes" id="UP000253094"/>
    </source>
</evidence>
<accession>A0A367FQF7</accession>
<dbReference type="EMBL" id="QOIL01000003">
    <property type="protein sequence ID" value="RCG31920.1"/>
    <property type="molecule type" value="Genomic_DNA"/>
</dbReference>
<dbReference type="Proteomes" id="UP000253094">
    <property type="component" value="Unassembled WGS sequence"/>
</dbReference>
<comment type="caution">
    <text evidence="2">The sequence shown here is derived from an EMBL/GenBank/DDBJ whole genome shotgun (WGS) entry which is preliminary data.</text>
</comment>
<protein>
    <submittedName>
        <fullName evidence="2">Uncharacterized protein</fullName>
    </submittedName>
</protein>
<reference evidence="2 3" key="1">
    <citation type="submission" date="2018-06" db="EMBL/GenBank/DDBJ databases">
        <title>Sphaerisporangium craniellae sp. nov., isolated from a marine sponge in the South China Sea.</title>
        <authorList>
            <person name="Li L."/>
        </authorList>
    </citation>
    <scope>NUCLEOTIDE SEQUENCE [LARGE SCALE GENOMIC DNA]</scope>
    <source>
        <strain evidence="2 3">CCTCC AA 208026</strain>
    </source>
</reference>
<dbReference type="AlphaFoldDB" id="A0A367FQF7"/>
<sequence>MTWVRRATPQSHRCKAPNDGHRGNPTGQSGDLWRCDECHALWRIGHACDACDRYSTPHPGAHAVGLAWRPARWWQRLRYHRTGYPQLRKDNTAP</sequence>
<proteinExistence type="predicted"/>
<organism evidence="2 3">
    <name type="scientific">Sphaerisporangium album</name>
    <dbReference type="NCBI Taxonomy" id="509200"/>
    <lineage>
        <taxon>Bacteria</taxon>
        <taxon>Bacillati</taxon>
        <taxon>Actinomycetota</taxon>
        <taxon>Actinomycetes</taxon>
        <taxon>Streptosporangiales</taxon>
        <taxon>Streptosporangiaceae</taxon>
        <taxon>Sphaerisporangium</taxon>
    </lineage>
</organism>
<gene>
    <name evidence="2" type="ORF">DQ384_05085</name>
</gene>
<feature type="region of interest" description="Disordered" evidence="1">
    <location>
        <begin position="1"/>
        <end position="30"/>
    </location>
</feature>